<dbReference type="EMBL" id="CP027806">
    <property type="protein sequence ID" value="AXI99712.1"/>
    <property type="molecule type" value="Genomic_DNA"/>
</dbReference>
<evidence type="ECO:0000313" key="3">
    <source>
        <dbReference type="Proteomes" id="UP000254808"/>
    </source>
</evidence>
<keyword evidence="3" id="KW-1185">Reference proteome</keyword>
<sequence length="60" mass="6429">MSHKKNFQKYTMISIAGLGISIGALTPVIPLPALVMFGVGMGIMLGGVFKGLYELAERME</sequence>
<keyword evidence="1" id="KW-0812">Transmembrane</keyword>
<feature type="transmembrane region" description="Helical" evidence="1">
    <location>
        <begin position="12"/>
        <end position="29"/>
    </location>
</feature>
<evidence type="ECO:0000256" key="1">
    <source>
        <dbReference type="SAM" id="Phobius"/>
    </source>
</evidence>
<name>A0A345UGW1_9BACT</name>
<evidence type="ECO:0000313" key="2">
    <source>
        <dbReference type="EMBL" id="AXI99712.1"/>
    </source>
</evidence>
<gene>
    <name evidence="2" type="ORF">CYPRO_0426</name>
</gene>
<protein>
    <submittedName>
        <fullName evidence="2">Uncharacterized protein</fullName>
    </submittedName>
</protein>
<dbReference type="AlphaFoldDB" id="A0A345UGW1"/>
<dbReference type="Proteomes" id="UP000254808">
    <property type="component" value="Chromosome"/>
</dbReference>
<keyword evidence="1" id="KW-1133">Transmembrane helix</keyword>
<accession>A0A345UGW1</accession>
<dbReference type="KEGG" id="cprv:CYPRO_0426"/>
<reference evidence="2 3" key="1">
    <citation type="submission" date="2018-03" db="EMBL/GenBank/DDBJ databases">
        <title>Phenotypic and genomic properties of Cyclonatronum proteinivorum gen. nov., sp. nov., a haloalkaliphilic bacteroidete from soda lakes possessing Na+-translocating rhodopsin.</title>
        <authorList>
            <person name="Toshchakov S.V."/>
            <person name="Korzhenkov A."/>
            <person name="Samarov N.I."/>
            <person name="Kublanov I.V."/>
            <person name="Muntyan M.S."/>
            <person name="Sorokin D.Y."/>
        </authorList>
    </citation>
    <scope>NUCLEOTIDE SEQUENCE [LARGE SCALE GENOMIC DNA]</scope>
    <source>
        <strain evidence="2 3">Omega</strain>
    </source>
</reference>
<proteinExistence type="predicted"/>
<organism evidence="2 3">
    <name type="scientific">Cyclonatronum proteinivorum</name>
    <dbReference type="NCBI Taxonomy" id="1457365"/>
    <lineage>
        <taxon>Bacteria</taxon>
        <taxon>Pseudomonadati</taxon>
        <taxon>Balneolota</taxon>
        <taxon>Balneolia</taxon>
        <taxon>Balneolales</taxon>
        <taxon>Cyclonatronaceae</taxon>
        <taxon>Cyclonatronum</taxon>
    </lineage>
</organism>
<keyword evidence="1" id="KW-0472">Membrane</keyword>